<dbReference type="InterPro" id="IPR050491">
    <property type="entry name" value="AmpC-like"/>
</dbReference>
<sequence length="494" mass="53811">MGGLVNGGAVLEIDEARLTRRIEAVFNRRPVVGAAIGVVRDGRMEFAGHGLANIAANQPVTEDTIFRIASITKTFTAIAVMQLWERGRIDLDAPASEYLRAYRLVPADPSFGPVTVRHLLTHTSGIGETAHPLRVFGPDFGESVAPGTVVTPLSEYYRRGLRVQAEPGTRWTYTNHGFATLGQIVADVTGVRLADYLREHVFRPLGMIDTSLAPPDRAPMRRAIGYALRAHGPKEITHREMITAGAASIYSTPRDMGRYLTALLGGGRNEHGSVLESDTLAMMFAAQYQPDPRVPGMGLGFFRGVAAGHRLVEHQGILPGFNSQIWLAPDDGLGVMVFVTGGHRAMLWLPAETSGLLHELLGVTEPAVRGDIPHHPEVWPQICGYYTLPGSLTDVRALSMVGAGVDVRISGGRPALRVLTPIPALLRGLPLYPDDPDDPLAFRIDLARWGLGTGRILFSRASRTGAMKMNFDLHPLTMWKSENPWTLRAGRTLR</sequence>
<dbReference type="Gene3D" id="3.40.710.10">
    <property type="entry name" value="DD-peptidase/beta-lactamase superfamily"/>
    <property type="match status" value="1"/>
</dbReference>
<dbReference type="Pfam" id="PF00144">
    <property type="entry name" value="Beta-lactamase"/>
    <property type="match status" value="1"/>
</dbReference>
<evidence type="ECO:0000313" key="2">
    <source>
        <dbReference type="EMBL" id="MBF6301329.1"/>
    </source>
</evidence>
<organism evidence="2 3">
    <name type="scientific">Nocardia amamiensis</name>
    <dbReference type="NCBI Taxonomy" id="404578"/>
    <lineage>
        <taxon>Bacteria</taxon>
        <taxon>Bacillati</taxon>
        <taxon>Actinomycetota</taxon>
        <taxon>Actinomycetes</taxon>
        <taxon>Mycobacteriales</taxon>
        <taxon>Nocardiaceae</taxon>
        <taxon>Nocardia</taxon>
    </lineage>
</organism>
<dbReference type="PANTHER" id="PTHR46825:SF9">
    <property type="entry name" value="BETA-LACTAMASE-RELATED DOMAIN-CONTAINING PROTEIN"/>
    <property type="match status" value="1"/>
</dbReference>
<reference evidence="2 3" key="1">
    <citation type="submission" date="2020-10" db="EMBL/GenBank/DDBJ databases">
        <title>Identification of Nocardia species via Next-generation sequencing and recognition of intraspecies genetic diversity.</title>
        <authorList>
            <person name="Li P."/>
            <person name="Li P."/>
            <person name="Lu B."/>
        </authorList>
    </citation>
    <scope>NUCLEOTIDE SEQUENCE [LARGE SCALE GENOMIC DNA]</scope>
    <source>
        <strain evidence="2 3">BJ06-0157</strain>
    </source>
</reference>
<name>A0ABS0CXK2_9NOCA</name>
<keyword evidence="3" id="KW-1185">Reference proteome</keyword>
<protein>
    <submittedName>
        <fullName evidence="2">Beta-lactamase family protein</fullName>
    </submittedName>
</protein>
<comment type="caution">
    <text evidence="2">The sequence shown here is derived from an EMBL/GenBank/DDBJ whole genome shotgun (WGS) entry which is preliminary data.</text>
</comment>
<evidence type="ECO:0000259" key="1">
    <source>
        <dbReference type="Pfam" id="PF00144"/>
    </source>
</evidence>
<gene>
    <name evidence="2" type="ORF">IU459_27860</name>
</gene>
<dbReference type="InterPro" id="IPR012338">
    <property type="entry name" value="Beta-lactam/transpept-like"/>
</dbReference>
<evidence type="ECO:0000313" key="3">
    <source>
        <dbReference type="Proteomes" id="UP000702209"/>
    </source>
</evidence>
<dbReference type="SUPFAM" id="SSF56601">
    <property type="entry name" value="beta-lactamase/transpeptidase-like"/>
    <property type="match status" value="1"/>
</dbReference>
<accession>A0ABS0CXK2</accession>
<dbReference type="Proteomes" id="UP000702209">
    <property type="component" value="Unassembled WGS sequence"/>
</dbReference>
<proteinExistence type="predicted"/>
<dbReference type="PANTHER" id="PTHR46825">
    <property type="entry name" value="D-ALANYL-D-ALANINE-CARBOXYPEPTIDASE/ENDOPEPTIDASE AMPH"/>
    <property type="match status" value="1"/>
</dbReference>
<dbReference type="InterPro" id="IPR001466">
    <property type="entry name" value="Beta-lactam-related"/>
</dbReference>
<dbReference type="EMBL" id="JADLQX010000025">
    <property type="protein sequence ID" value="MBF6301329.1"/>
    <property type="molecule type" value="Genomic_DNA"/>
</dbReference>
<feature type="domain" description="Beta-lactamase-related" evidence="1">
    <location>
        <begin position="25"/>
        <end position="344"/>
    </location>
</feature>